<dbReference type="Gene3D" id="3.50.50.60">
    <property type="entry name" value="FAD/NAD(P)-binding domain"/>
    <property type="match status" value="1"/>
</dbReference>
<dbReference type="Proteomes" id="UP000481858">
    <property type="component" value="Unassembled WGS sequence"/>
</dbReference>
<feature type="region of interest" description="Disordered" evidence="3">
    <location>
        <begin position="1"/>
        <end position="48"/>
    </location>
</feature>
<protein>
    <recommendedName>
        <fullName evidence="8">BZIP domain-containing protein</fullName>
    </recommendedName>
</protein>
<feature type="region of interest" description="Disordered" evidence="3">
    <location>
        <begin position="201"/>
        <end position="232"/>
    </location>
</feature>
<dbReference type="SUPFAM" id="SSF51905">
    <property type="entry name" value="FAD/NAD(P)-binding domain"/>
    <property type="match status" value="1"/>
</dbReference>
<dbReference type="InterPro" id="IPR004827">
    <property type="entry name" value="bZIP"/>
</dbReference>
<feature type="region of interest" description="Disordered" evidence="3">
    <location>
        <begin position="308"/>
        <end position="329"/>
    </location>
</feature>
<evidence type="ECO:0000256" key="1">
    <source>
        <dbReference type="ARBA" id="ARBA00010790"/>
    </source>
</evidence>
<feature type="compositionally biased region" description="Polar residues" evidence="3">
    <location>
        <begin position="308"/>
        <end position="325"/>
    </location>
</feature>
<dbReference type="Pfam" id="PF05199">
    <property type="entry name" value="GMC_oxred_C"/>
    <property type="match status" value="1"/>
</dbReference>
<dbReference type="PROSITE" id="PS00624">
    <property type="entry name" value="GMC_OXRED_2"/>
    <property type="match status" value="1"/>
</dbReference>
<evidence type="ECO:0000256" key="2">
    <source>
        <dbReference type="ARBA" id="ARBA00023180"/>
    </source>
</evidence>
<evidence type="ECO:0000259" key="4">
    <source>
        <dbReference type="PROSITE" id="PS00036"/>
    </source>
</evidence>
<dbReference type="InterPro" id="IPR000172">
    <property type="entry name" value="GMC_OxRdtase_N"/>
</dbReference>
<dbReference type="GO" id="GO:0016614">
    <property type="term" value="F:oxidoreductase activity, acting on CH-OH group of donors"/>
    <property type="evidence" value="ECO:0007669"/>
    <property type="project" value="InterPro"/>
</dbReference>
<dbReference type="Gene3D" id="3.30.560.10">
    <property type="entry name" value="Glucose Oxidase, domain 3"/>
    <property type="match status" value="1"/>
</dbReference>
<dbReference type="GO" id="GO:0044550">
    <property type="term" value="P:secondary metabolite biosynthetic process"/>
    <property type="evidence" value="ECO:0007669"/>
    <property type="project" value="TreeGrafter"/>
</dbReference>
<dbReference type="InterPro" id="IPR007867">
    <property type="entry name" value="GMC_OxRtase_C"/>
</dbReference>
<dbReference type="PROSITE" id="PS00036">
    <property type="entry name" value="BZIP_BASIC"/>
    <property type="match status" value="1"/>
</dbReference>
<feature type="domain" description="BZIP" evidence="4">
    <location>
        <begin position="14"/>
        <end position="29"/>
    </location>
</feature>
<comment type="similarity">
    <text evidence="1">Belongs to the GMC oxidoreductase family.</text>
</comment>
<evidence type="ECO:0000256" key="3">
    <source>
        <dbReference type="SAM" id="MobiDB-lite"/>
    </source>
</evidence>
<organism evidence="6 7">
    <name type="scientific">Xylaria multiplex</name>
    <dbReference type="NCBI Taxonomy" id="323545"/>
    <lineage>
        <taxon>Eukaryota</taxon>
        <taxon>Fungi</taxon>
        <taxon>Dikarya</taxon>
        <taxon>Ascomycota</taxon>
        <taxon>Pezizomycotina</taxon>
        <taxon>Sordariomycetes</taxon>
        <taxon>Xylariomycetidae</taxon>
        <taxon>Xylariales</taxon>
        <taxon>Xylariaceae</taxon>
        <taxon>Xylaria</taxon>
    </lineage>
</organism>
<dbReference type="AlphaFoldDB" id="A0A7C8IXJ8"/>
<accession>A0A7C8IXJ8</accession>
<dbReference type="EMBL" id="WUBL01000002">
    <property type="protein sequence ID" value="KAF2973160.1"/>
    <property type="molecule type" value="Genomic_DNA"/>
</dbReference>
<dbReference type="InterPro" id="IPR036188">
    <property type="entry name" value="FAD/NAD-bd_sf"/>
</dbReference>
<sequence>MDEDWSEVSDATVRKRIQNRLAQRKHRMKAQEQANKSAKNSSPVISQSQITAPEECFFSQSFVSPMEASAGDSRGHDNGTTGEPGCNDFTSTGPGHPGHRAFFMGSSWNHSVADNNGGDGTSQTGEILDNSWKDIGHTGLPRVEQQRRGVNSVAMAPDSDAGTLDNTKQNPYGQYITSKTNPIPLQTMAYSDENQCLEHFNPNSPLANTFSSSNGRKRGSTAPDSGSTTDTDHCLECSHHKRHRGGRSNSLVANDYSGSQGLLSSSYPSTQGVGGLISPVHTPTSSSIMRDHGIDLNQLIPRVNAQLRESTPATLTKRGPTQVSSPKRRFSETSIVNQCSHDHHRAVACSHRPEKDHYETQVIGKGLFSAGTDLAKTRLPSARVVVYNDKLCDAPAKDDVYAQLSHLNGAQSLATRVSRTMKHQVRALCLVAASAIGVNGVRPFGSSFGIPGNDATYDYVVVGGGTAGLTVASRLVEQRAGTVAVIEAGTFYEISTGNNSEVPANTFAWAGKLSTDWQPLADWGYETVPQAGAFNAKLRYPRGKMLGGSSARNFMIYHRGTEGSYQKWADIVGDDSYTFDKFLPFFEKSVNFTPPNTELRLQNATPEYDLTVLGNGEGSLGLSYPNWAYAFPTWATKAFAQMGLPLRPDGFNSGGLNGHAYATFTIDGKTMIRASSETAFLQNSLGNPDYFVYPLTDAKRVLFDRTKRATGVRVDTAGRQYTISARKEVIMAAGAIGSPQLLQVSGVGPAKLLKSHNINVVADLPGVGQGMQDHVVFGISQGVNVVTASNLAGDAAFAQEQAQLYVEKAAGLLTSPAADMLAWEKLPNNSRSALSNSTRAVLASEYPADWPELEYIAFSSWYGNASLLTADDPMDGVPYSTMGVALITPRSRGSVNIVSSDASVPPAIDPRFLTDRADIEVVVAGFKRAREFYRQSSLKGLLVGPEAYPGNSVQTDAQIEAHIRRNFNTVYHGSCTCAMGRRSDPKAVVDTQGRVYGVKGLRVVDASAFPLLPPGHPESTVYALAEKLACDISGNCS</sequence>
<feature type="compositionally biased region" description="Basic residues" evidence="3">
    <location>
        <begin position="14"/>
        <end position="28"/>
    </location>
</feature>
<evidence type="ECO:0008006" key="8">
    <source>
        <dbReference type="Google" id="ProtNLM"/>
    </source>
</evidence>
<dbReference type="OrthoDB" id="269227at2759"/>
<feature type="region of interest" description="Disordered" evidence="3">
    <location>
        <begin position="67"/>
        <end position="99"/>
    </location>
</feature>
<feature type="compositionally biased region" description="Polar residues" evidence="3">
    <location>
        <begin position="32"/>
        <end position="48"/>
    </location>
</feature>
<dbReference type="SUPFAM" id="SSF54373">
    <property type="entry name" value="FAD-linked reductases, C-terminal domain"/>
    <property type="match status" value="1"/>
</dbReference>
<dbReference type="InParanoid" id="A0A7C8IXJ8"/>
<evidence type="ECO:0000313" key="7">
    <source>
        <dbReference type="Proteomes" id="UP000481858"/>
    </source>
</evidence>
<evidence type="ECO:0000313" key="6">
    <source>
        <dbReference type="EMBL" id="KAF2973160.1"/>
    </source>
</evidence>
<gene>
    <name evidence="6" type="ORF">GQX73_g451</name>
</gene>
<proteinExistence type="inferred from homology"/>
<dbReference type="CDD" id="cd14688">
    <property type="entry name" value="bZIP_YAP"/>
    <property type="match status" value="1"/>
</dbReference>
<dbReference type="GO" id="GO:0003700">
    <property type="term" value="F:DNA-binding transcription factor activity"/>
    <property type="evidence" value="ECO:0007669"/>
    <property type="project" value="InterPro"/>
</dbReference>
<comment type="caution">
    <text evidence="6">The sequence shown here is derived from an EMBL/GenBank/DDBJ whole genome shotgun (WGS) entry which is preliminary data.</text>
</comment>
<keyword evidence="2" id="KW-0325">Glycoprotein</keyword>
<keyword evidence="7" id="KW-1185">Reference proteome</keyword>
<dbReference type="PANTHER" id="PTHR11552:SF138">
    <property type="entry name" value="DEHYDROGENASE PKFF-RELATED"/>
    <property type="match status" value="1"/>
</dbReference>
<reference evidence="6 7" key="1">
    <citation type="submission" date="2019-12" db="EMBL/GenBank/DDBJ databases">
        <title>Draft genome sequence of the ascomycete Xylaria multiplex DSM 110363.</title>
        <authorList>
            <person name="Buettner E."/>
            <person name="Kellner H."/>
        </authorList>
    </citation>
    <scope>NUCLEOTIDE SEQUENCE [LARGE SCALE GENOMIC DNA]</scope>
    <source>
        <strain evidence="6 7">DSM 110363</strain>
    </source>
</reference>
<evidence type="ECO:0000259" key="5">
    <source>
        <dbReference type="PROSITE" id="PS00624"/>
    </source>
</evidence>
<dbReference type="InterPro" id="IPR012132">
    <property type="entry name" value="GMC_OxRdtase"/>
</dbReference>
<feature type="domain" description="Glucose-methanol-choline oxidoreductase N-terminal" evidence="5">
    <location>
        <begin position="734"/>
        <end position="748"/>
    </location>
</feature>
<feature type="compositionally biased region" description="Polar residues" evidence="3">
    <location>
        <begin position="201"/>
        <end position="214"/>
    </location>
</feature>
<dbReference type="Pfam" id="PF00732">
    <property type="entry name" value="GMC_oxred_N"/>
    <property type="match status" value="1"/>
</dbReference>
<name>A0A7C8IXJ8_9PEZI</name>
<dbReference type="PANTHER" id="PTHR11552">
    <property type="entry name" value="GLUCOSE-METHANOL-CHOLINE GMC OXIDOREDUCTASE"/>
    <property type="match status" value="1"/>
</dbReference>
<dbReference type="GO" id="GO:0050660">
    <property type="term" value="F:flavin adenine dinucleotide binding"/>
    <property type="evidence" value="ECO:0007669"/>
    <property type="project" value="InterPro"/>
</dbReference>